<evidence type="ECO:0000256" key="5">
    <source>
        <dbReference type="ARBA" id="ARBA00023136"/>
    </source>
</evidence>
<evidence type="ECO:0000256" key="6">
    <source>
        <dbReference type="HAMAP-Rule" id="MF_01844"/>
    </source>
</evidence>
<comment type="catalytic activity">
    <reaction evidence="6">
        <text>Na(+)(in) + 2 H(+)(out) = Na(+)(out) + 2 H(+)(in)</text>
        <dbReference type="Rhea" id="RHEA:29251"/>
        <dbReference type="ChEBI" id="CHEBI:15378"/>
        <dbReference type="ChEBI" id="CHEBI:29101"/>
    </reaction>
</comment>
<comment type="caution">
    <text evidence="7">The sequence shown here is derived from an EMBL/GenBank/DDBJ whole genome shotgun (WGS) entry which is preliminary data.</text>
</comment>
<evidence type="ECO:0000313" key="8">
    <source>
        <dbReference type="Proteomes" id="UP001595906"/>
    </source>
</evidence>
<dbReference type="InterPro" id="IPR004670">
    <property type="entry name" value="NhaA"/>
</dbReference>
<gene>
    <name evidence="6 7" type="primary">nhaA</name>
    <name evidence="7" type="ORF">ACFOW1_16175</name>
</gene>
<comment type="similarity">
    <text evidence="6">Belongs to the NhaA Na(+)/H(+) (TC 2.A.33) antiporter family.</text>
</comment>
<keyword evidence="6" id="KW-0050">Antiport</keyword>
<keyword evidence="4 6" id="KW-1133">Transmembrane helix</keyword>
<keyword evidence="2 6" id="KW-1003">Cell membrane</keyword>
<evidence type="ECO:0000313" key="7">
    <source>
        <dbReference type="EMBL" id="MFC4233439.1"/>
    </source>
</evidence>
<feature type="transmembrane region" description="Helical" evidence="6">
    <location>
        <begin position="142"/>
        <end position="159"/>
    </location>
</feature>
<feature type="transmembrane region" description="Helical" evidence="6">
    <location>
        <begin position="219"/>
        <end position="243"/>
    </location>
</feature>
<dbReference type="PANTHER" id="PTHR30341:SF0">
    <property type="entry name" value="NA(+)_H(+) ANTIPORTER NHAA"/>
    <property type="match status" value="1"/>
</dbReference>
<feature type="transmembrane region" description="Helical" evidence="6">
    <location>
        <begin position="110"/>
        <end position="130"/>
    </location>
</feature>
<dbReference type="NCBIfam" id="TIGR00773">
    <property type="entry name" value="NhaA"/>
    <property type="match status" value="1"/>
</dbReference>
<keyword evidence="6" id="KW-0813">Transport</keyword>
<feature type="transmembrane region" description="Helical" evidence="6">
    <location>
        <begin position="195"/>
        <end position="212"/>
    </location>
</feature>
<feature type="transmembrane region" description="Helical" evidence="6">
    <location>
        <begin position="337"/>
        <end position="358"/>
    </location>
</feature>
<feature type="transmembrane region" description="Helical" evidence="6">
    <location>
        <begin position="263"/>
        <end position="284"/>
    </location>
</feature>
<keyword evidence="8" id="KW-1185">Reference proteome</keyword>
<organism evidence="7 8">
    <name type="scientific">Parasediminibacterium paludis</name>
    <dbReference type="NCBI Taxonomy" id="908966"/>
    <lineage>
        <taxon>Bacteria</taxon>
        <taxon>Pseudomonadati</taxon>
        <taxon>Bacteroidota</taxon>
        <taxon>Chitinophagia</taxon>
        <taxon>Chitinophagales</taxon>
        <taxon>Chitinophagaceae</taxon>
        <taxon>Parasediminibacterium</taxon>
    </lineage>
</organism>
<dbReference type="Gene3D" id="1.20.1530.10">
    <property type="entry name" value="Na+/H+ antiporter like domain"/>
    <property type="match status" value="1"/>
</dbReference>
<evidence type="ECO:0000256" key="2">
    <source>
        <dbReference type="ARBA" id="ARBA00022475"/>
    </source>
</evidence>
<feature type="transmembrane region" description="Helical" evidence="6">
    <location>
        <begin position="365"/>
        <end position="386"/>
    </location>
</feature>
<keyword evidence="5 6" id="KW-0472">Membrane</keyword>
<accession>A0ABV8PZG2</accession>
<dbReference type="Proteomes" id="UP001595906">
    <property type="component" value="Unassembled WGS sequence"/>
</dbReference>
<dbReference type="RefSeq" id="WP_379015712.1">
    <property type="nucleotide sequence ID" value="NZ_JBHSDC010000029.1"/>
</dbReference>
<keyword evidence="6" id="KW-0915">Sodium</keyword>
<feature type="transmembrane region" description="Helical" evidence="6">
    <location>
        <begin position="21"/>
        <end position="43"/>
    </location>
</feature>
<sequence>MSKRLIGLTKLKTQIFSPLRDFFADSRAIGIVLIACTVVSLTLSNYSPTSLIYTKFWENEFHWFVHFLHLPETNLLFINDVLMTFFFFLVGMEIKRELTIGELASLQRSLLPVFAAFGGMLCPAIIFILLNNGTPFQKGWGIPMATDIAFSLGILSLLGKRVPVQLKIFLTALAIIDDLGAVLTIAVFYSANINFLYLGFSAVIALIVIGLNKFKFNNLLFYLVLGILLWYCMFNSGIHATLAGVIMSFCMPLNQLSKLEHRLFHPVNFVIMPLFALANTAIVLPKNIDFIITSTVSFGVIAGLVIGKPLGIFSFSYLAVKFKMAAKPANINWKQLLGVGMIGGIGFTMSIFTAALAYTTQDLQIIAKVAIIIASIIAGILGYIMLRFYTKIVVFPLEVSDLVD</sequence>
<keyword evidence="6" id="KW-0739">Sodium transport</keyword>
<reference evidence="8" key="1">
    <citation type="journal article" date="2019" name="Int. J. Syst. Evol. Microbiol.">
        <title>The Global Catalogue of Microorganisms (GCM) 10K type strain sequencing project: providing services to taxonomists for standard genome sequencing and annotation.</title>
        <authorList>
            <consortium name="The Broad Institute Genomics Platform"/>
            <consortium name="The Broad Institute Genome Sequencing Center for Infectious Disease"/>
            <person name="Wu L."/>
            <person name="Ma J."/>
        </authorList>
    </citation>
    <scope>NUCLEOTIDE SEQUENCE [LARGE SCALE GENOMIC DNA]</scope>
    <source>
        <strain evidence="8">CECT 8010</strain>
    </source>
</reference>
<evidence type="ECO:0000256" key="4">
    <source>
        <dbReference type="ARBA" id="ARBA00022989"/>
    </source>
</evidence>
<keyword evidence="3 6" id="KW-0812">Transmembrane</keyword>
<dbReference type="PANTHER" id="PTHR30341">
    <property type="entry name" value="SODIUM ION/PROTON ANTIPORTER NHAA-RELATED"/>
    <property type="match status" value="1"/>
</dbReference>
<dbReference type="EMBL" id="JBHSDC010000029">
    <property type="protein sequence ID" value="MFC4233439.1"/>
    <property type="molecule type" value="Genomic_DNA"/>
</dbReference>
<feature type="transmembrane region" description="Helical" evidence="6">
    <location>
        <begin position="168"/>
        <end position="189"/>
    </location>
</feature>
<comment type="function">
    <text evidence="6">Na(+)/H(+) antiporter that extrudes sodium in exchange for external protons.</text>
</comment>
<comment type="subcellular location">
    <subcellularLocation>
        <location evidence="1">Cell inner membrane</location>
        <topology evidence="1">Multi-pass membrane protein</topology>
    </subcellularLocation>
    <subcellularLocation>
        <location evidence="6">Cell membrane</location>
        <topology evidence="6">Multi-pass membrane protein</topology>
    </subcellularLocation>
</comment>
<dbReference type="InterPro" id="IPR023171">
    <property type="entry name" value="Na/H_antiporter_dom_sf"/>
</dbReference>
<evidence type="ECO:0000256" key="3">
    <source>
        <dbReference type="ARBA" id="ARBA00022692"/>
    </source>
</evidence>
<dbReference type="Pfam" id="PF06965">
    <property type="entry name" value="Na_H_antiport_1"/>
    <property type="match status" value="1"/>
</dbReference>
<feature type="transmembrane region" description="Helical" evidence="6">
    <location>
        <begin position="63"/>
        <end position="89"/>
    </location>
</feature>
<dbReference type="HAMAP" id="MF_01844">
    <property type="entry name" value="NhaA"/>
    <property type="match status" value="1"/>
</dbReference>
<name>A0ABV8PZG2_9BACT</name>
<protein>
    <recommendedName>
        <fullName evidence="6">Na(+)/H(+) antiporter NhaA</fullName>
    </recommendedName>
    <alternativeName>
        <fullName evidence="6">Sodium/proton antiporter NhaA</fullName>
    </alternativeName>
</protein>
<feature type="transmembrane region" description="Helical" evidence="6">
    <location>
        <begin position="296"/>
        <end position="317"/>
    </location>
</feature>
<keyword evidence="6" id="KW-0406">Ion transport</keyword>
<evidence type="ECO:0000256" key="1">
    <source>
        <dbReference type="ARBA" id="ARBA00004429"/>
    </source>
</evidence>
<proteinExistence type="inferred from homology"/>